<dbReference type="CDD" id="cd00093">
    <property type="entry name" value="HTH_XRE"/>
    <property type="match status" value="1"/>
</dbReference>
<evidence type="ECO:0000313" key="2">
    <source>
        <dbReference type="Proteomes" id="UP000536773"/>
    </source>
</evidence>
<protein>
    <submittedName>
        <fullName evidence="1">Helix-turn-helix domain-containing protein</fullName>
    </submittedName>
</protein>
<dbReference type="Gene3D" id="1.10.260.40">
    <property type="entry name" value="lambda repressor-like DNA-binding domains"/>
    <property type="match status" value="1"/>
</dbReference>
<dbReference type="InterPro" id="IPR010982">
    <property type="entry name" value="Lambda_DNA-bd_dom_sf"/>
</dbReference>
<dbReference type="InterPro" id="IPR001387">
    <property type="entry name" value="Cro/C1-type_HTH"/>
</dbReference>
<dbReference type="RefSeq" id="WP_169013269.1">
    <property type="nucleotide sequence ID" value="NZ_CATZAM010000002.1"/>
</dbReference>
<accession>A0A848EPF7</accession>
<sequence>MVALNKLKGKFVEQGKTYADAAKVLGCSRSSIAHKMNGRVAITCDDAILFSELLALTPAEKIDIFGL</sequence>
<dbReference type="Pfam" id="PF13560">
    <property type="entry name" value="HTH_31"/>
    <property type="match status" value="1"/>
</dbReference>
<gene>
    <name evidence="1" type="ORF">HG933_03615</name>
</gene>
<organism evidence="1 2">
    <name type="scientific">Megasphaera elsdenii</name>
    <dbReference type="NCBI Taxonomy" id="907"/>
    <lineage>
        <taxon>Bacteria</taxon>
        <taxon>Bacillati</taxon>
        <taxon>Bacillota</taxon>
        <taxon>Negativicutes</taxon>
        <taxon>Veillonellales</taxon>
        <taxon>Veillonellaceae</taxon>
        <taxon>Megasphaera</taxon>
    </lineage>
</organism>
<dbReference type="EMBL" id="JABBJH010000003">
    <property type="protein sequence ID" value="NMK38478.1"/>
    <property type="molecule type" value="Genomic_DNA"/>
</dbReference>
<evidence type="ECO:0000313" key="1">
    <source>
        <dbReference type="EMBL" id="NMK38478.1"/>
    </source>
</evidence>
<reference evidence="1 2" key="1">
    <citation type="submission" date="2020-04" db="EMBL/GenBank/DDBJ databases">
        <authorList>
            <person name="Hitch T.C.A."/>
            <person name="Wylensek D."/>
            <person name="Clavel T."/>
        </authorList>
    </citation>
    <scope>NUCLEOTIDE SEQUENCE [LARGE SCALE GENOMIC DNA]</scope>
    <source>
        <strain evidence="1 2">WCA-386-APC-2A</strain>
    </source>
</reference>
<dbReference type="Proteomes" id="UP000536773">
    <property type="component" value="Unassembled WGS sequence"/>
</dbReference>
<dbReference type="GO" id="GO:0003677">
    <property type="term" value="F:DNA binding"/>
    <property type="evidence" value="ECO:0007669"/>
    <property type="project" value="InterPro"/>
</dbReference>
<name>A0A848EPF7_MEGEL</name>
<dbReference type="AlphaFoldDB" id="A0A848EPF7"/>
<comment type="caution">
    <text evidence="1">The sequence shown here is derived from an EMBL/GenBank/DDBJ whole genome shotgun (WGS) entry which is preliminary data.</text>
</comment>
<proteinExistence type="predicted"/>
<dbReference type="SUPFAM" id="SSF47413">
    <property type="entry name" value="lambda repressor-like DNA-binding domains"/>
    <property type="match status" value="1"/>
</dbReference>